<feature type="region of interest" description="Disordered" evidence="1">
    <location>
        <begin position="211"/>
        <end position="232"/>
    </location>
</feature>
<evidence type="ECO:0000313" key="3">
    <source>
        <dbReference type="Proteomes" id="UP001642540"/>
    </source>
</evidence>
<feature type="region of interest" description="Disordered" evidence="1">
    <location>
        <begin position="1"/>
        <end position="71"/>
    </location>
</feature>
<feature type="region of interest" description="Disordered" evidence="1">
    <location>
        <begin position="90"/>
        <end position="121"/>
    </location>
</feature>
<feature type="compositionally biased region" description="Low complexity" evidence="1">
    <location>
        <begin position="100"/>
        <end position="116"/>
    </location>
</feature>
<organism evidence="2 3">
    <name type="scientific">Orchesella dallaii</name>
    <dbReference type="NCBI Taxonomy" id="48710"/>
    <lineage>
        <taxon>Eukaryota</taxon>
        <taxon>Metazoa</taxon>
        <taxon>Ecdysozoa</taxon>
        <taxon>Arthropoda</taxon>
        <taxon>Hexapoda</taxon>
        <taxon>Collembola</taxon>
        <taxon>Entomobryomorpha</taxon>
        <taxon>Entomobryoidea</taxon>
        <taxon>Orchesellidae</taxon>
        <taxon>Orchesellinae</taxon>
        <taxon>Orchesella</taxon>
    </lineage>
</organism>
<feature type="region of interest" description="Disordered" evidence="1">
    <location>
        <begin position="250"/>
        <end position="289"/>
    </location>
</feature>
<gene>
    <name evidence="2" type="ORF">ODALV1_LOCUS23016</name>
</gene>
<protein>
    <submittedName>
        <fullName evidence="2">Uncharacterized protein</fullName>
    </submittedName>
</protein>
<feature type="region of interest" description="Disordered" evidence="1">
    <location>
        <begin position="650"/>
        <end position="691"/>
    </location>
</feature>
<dbReference type="Proteomes" id="UP001642540">
    <property type="component" value="Unassembled WGS sequence"/>
</dbReference>
<keyword evidence="3" id="KW-1185">Reference proteome</keyword>
<feature type="compositionally biased region" description="Pro residues" evidence="1">
    <location>
        <begin position="214"/>
        <end position="224"/>
    </location>
</feature>
<evidence type="ECO:0000256" key="1">
    <source>
        <dbReference type="SAM" id="MobiDB-lite"/>
    </source>
</evidence>
<sequence>MSSAMEDSSHPEAGGDIRGGATHHDGSGDVADAESMPRRSSRANFGIPPTRYAEWSTPLPHPRSQDAMPPPLLLGTVIAADGRHLTRTSIAASGEDDATSVSSRMSQSSIRSSARSSKLEENQVKFQRLDAETQQFEASMKQRIVRMQNQIFLLNQENSILEQQQQLEDEDDAALPFGADSAKPVNKDVQIRTCLSGILPKERVQRLLLAPRRPTVPPPPPPTPASSTERKGEIEGWSHGQRVFAASKAPTNPSVTVEGERRHPVPNKEEKESALPFGTDSARPVDKDGQMRTHLSRIIPDKRVHLFLPTPRRPTIPPPPPPTPAFSISRKDGMEGWILRQQDFAAVKPPTNPHVTVKGDWRHPVPMREAKKSYKPRFHGSTLRLGAPQLLGHGGKEASPQPVPTPSTGVVPAVPSEEALANALLKVLSARSKTTEKFVARQSLETYCAQSVEHRNSMGPEAETFSKAARAIAEMDSCDSTREPCQLGKDLTDVHKRGESTSYGCVESCVPRGEILPKSQPSNIAPVEAMKNAKDFADWSAAETEPVPRHLHLRRRRIGSDDNLPTRQCNRWSRWVLCLPEVVKVRHLRGVSCVASSFPDVNLHLRDAGGAARCPVRGTQWQRLPPSWPHTEGSWGRLVLSAMEAVRTTMMSQTPKEQTRQTEFAEGESHRQVQAIDRHPCGSLSPRSPPQ</sequence>
<evidence type="ECO:0000313" key="2">
    <source>
        <dbReference type="EMBL" id="CAL8129255.1"/>
    </source>
</evidence>
<reference evidence="2 3" key="1">
    <citation type="submission" date="2024-08" db="EMBL/GenBank/DDBJ databases">
        <authorList>
            <person name="Cucini C."/>
            <person name="Frati F."/>
        </authorList>
    </citation>
    <scope>NUCLEOTIDE SEQUENCE [LARGE SCALE GENOMIC DNA]</scope>
</reference>
<comment type="caution">
    <text evidence="2">The sequence shown here is derived from an EMBL/GenBank/DDBJ whole genome shotgun (WGS) entry which is preliminary data.</text>
</comment>
<feature type="compositionally biased region" description="Basic and acidic residues" evidence="1">
    <location>
        <begin position="667"/>
        <end position="680"/>
    </location>
</feature>
<dbReference type="EMBL" id="CAXLJM020000076">
    <property type="protein sequence ID" value="CAL8129255.1"/>
    <property type="molecule type" value="Genomic_DNA"/>
</dbReference>
<proteinExistence type="predicted"/>
<accession>A0ABP1RJR7</accession>
<name>A0ABP1RJR7_9HEXA</name>
<feature type="region of interest" description="Disordered" evidence="1">
    <location>
        <begin position="390"/>
        <end position="409"/>
    </location>
</feature>
<feature type="compositionally biased region" description="Basic and acidic residues" evidence="1">
    <location>
        <begin position="258"/>
        <end position="273"/>
    </location>
</feature>